<dbReference type="InterPro" id="IPR011249">
    <property type="entry name" value="Metalloenz_LuxS/M16"/>
</dbReference>
<dbReference type="InterPro" id="IPR013578">
    <property type="entry name" value="Peptidase_M16C_assoc"/>
</dbReference>
<gene>
    <name evidence="2" type="ORF">JIV24_20135</name>
</gene>
<dbReference type="Pfam" id="PF05193">
    <property type="entry name" value="Peptidase_M16_C"/>
    <property type="match status" value="1"/>
</dbReference>
<dbReference type="InterPro" id="IPR055130">
    <property type="entry name" value="PreP_C"/>
</dbReference>
<dbReference type="PANTHER" id="PTHR43016:SF13">
    <property type="entry name" value="PRESEQUENCE PROTEASE, MITOCHONDRIAL"/>
    <property type="match status" value="1"/>
</dbReference>
<dbReference type="InterPro" id="IPR007863">
    <property type="entry name" value="Peptidase_M16_C"/>
</dbReference>
<dbReference type="RefSeq" id="WP_200466878.1">
    <property type="nucleotide sequence ID" value="NZ_JAENRR010000082.1"/>
</dbReference>
<dbReference type="Proteomes" id="UP000605676">
    <property type="component" value="Unassembled WGS sequence"/>
</dbReference>
<sequence length="995" mass="112632">MKKTFIPLVLTVLIGLVGCMQQGSKYQVDQVYNGFKLIEKRFVKEVNAECLYFMHEKSGARLFKVAADDPNKLFNIAFKTVPEHDYGTPHIMEHSVLNGSTNFPVKSPFDVLTKGSLNTFLNAMTGSDITTYPVASMNDKDYFNLMHVYLDAVFNTRIYDDPRILQQEGWHHEMDDVNGEVVYKGVVYNEMKGAFSSPTRELDYQASKILFPDNTYGVSSGGYPTEIPKLTYEYFINFHKKFYHPSNSYILLYGDANLDKEMAFINEQYLINYDKSDKKVEIPLQKPFDAMKVAEKSYPVPVGADTEDKSYLSLNFVIGQSTDVDLCLAFNVITEALVEHESAPVRLALQEAGIGKDVSCYFAESKQNIMEIQVQNANPEDQARFKEVVFSTIKKVISEGFDKETLEGIINRMEFRMREGDTPQKGIMIAFSNYQGWFFADDPFLGLEYEAPLAHVKESLTSNMLEELCQKHILDNPHALLITLKPEPGLQDKIDAKVNQELADYKASLAIDDKQKLVDDTKALIAYQKEEDSPEALATIPMLTLADISPEVEWYPIEEKQAESVPVLHYNEFSSNILYSKLYFDLSALPQDLIPYAKLQTALLGKLNTASYTYGELDNQLNIHTGGFHTSLNNYIEENNIHQMTPKYAVTAKATEAKSEKMFELITEILTTTKYDDEERLKSLLTRHQAGTESYIKNRGINVALTRLGSYYSPAGVYNEMTSGLDYYQFITELTDNYDANKEEIIEKLQMTAELLFNRNNLTAAVTCSEANYPAFINGLEGFTAQLSDMPLKQASWKFEPVAKNEGLKSSSKVQYVVKGYNFKELGYDYNGKMRVLNQILSRDYLQTQIRVVGGAYGGFSGFSATGNVYFASYRDPNLTETLENYDATPDFLNEFSADDTEMTRFIIGTISRLDGPMTVSQKGNTAFSRYFSKTSLEELKAERTAILSTSAEDIKGMNKMVNDVLTKDIYCVYGSDTKIEENKDIFNSIMQVVK</sequence>
<keyword evidence="3" id="KW-1185">Reference proteome</keyword>
<evidence type="ECO:0000313" key="3">
    <source>
        <dbReference type="Proteomes" id="UP000605676"/>
    </source>
</evidence>
<comment type="caution">
    <text evidence="2">The sequence shown here is derived from an EMBL/GenBank/DDBJ whole genome shotgun (WGS) entry which is preliminary data.</text>
</comment>
<proteinExistence type="predicted"/>
<dbReference type="SUPFAM" id="SSF63411">
    <property type="entry name" value="LuxS/MPP-like metallohydrolase"/>
    <property type="match status" value="4"/>
</dbReference>
<dbReference type="Gene3D" id="3.30.830.10">
    <property type="entry name" value="Metalloenzyme, LuxS/M16 peptidase-like"/>
    <property type="match status" value="4"/>
</dbReference>
<evidence type="ECO:0000313" key="2">
    <source>
        <dbReference type="EMBL" id="MBK3519661.1"/>
    </source>
</evidence>
<feature type="domain" description="Peptidase M16C associated" evidence="1">
    <location>
        <begin position="484"/>
        <end position="734"/>
    </location>
</feature>
<accession>A0ABS1HPU2</accession>
<dbReference type="Pfam" id="PF08367">
    <property type="entry name" value="M16C_assoc"/>
    <property type="match status" value="1"/>
</dbReference>
<organism evidence="2 3">
    <name type="scientific">Carboxylicivirga marina</name>
    <dbReference type="NCBI Taxonomy" id="2800988"/>
    <lineage>
        <taxon>Bacteria</taxon>
        <taxon>Pseudomonadati</taxon>
        <taxon>Bacteroidota</taxon>
        <taxon>Bacteroidia</taxon>
        <taxon>Marinilabiliales</taxon>
        <taxon>Marinilabiliaceae</taxon>
        <taxon>Carboxylicivirga</taxon>
    </lineage>
</organism>
<dbReference type="SMART" id="SM01264">
    <property type="entry name" value="M16C_associated"/>
    <property type="match status" value="1"/>
</dbReference>
<dbReference type="PANTHER" id="PTHR43016">
    <property type="entry name" value="PRESEQUENCE PROTEASE"/>
    <property type="match status" value="1"/>
</dbReference>
<dbReference type="PROSITE" id="PS51257">
    <property type="entry name" value="PROKAR_LIPOPROTEIN"/>
    <property type="match status" value="1"/>
</dbReference>
<name>A0ABS1HPU2_9BACT</name>
<evidence type="ECO:0000259" key="1">
    <source>
        <dbReference type="SMART" id="SM01264"/>
    </source>
</evidence>
<dbReference type="Pfam" id="PF22516">
    <property type="entry name" value="PreP_C"/>
    <property type="match status" value="1"/>
</dbReference>
<protein>
    <submittedName>
        <fullName evidence="2">Insulinase family protein</fullName>
    </submittedName>
</protein>
<reference evidence="2 3" key="1">
    <citation type="submission" date="2021-01" db="EMBL/GenBank/DDBJ databases">
        <title>Carboxyliciviraga sp.nov., isolated from coastal sediments.</title>
        <authorList>
            <person name="Lu D."/>
            <person name="Zhang T."/>
        </authorList>
    </citation>
    <scope>NUCLEOTIDE SEQUENCE [LARGE SCALE GENOMIC DNA]</scope>
    <source>
        <strain evidence="2 3">N1Y132</strain>
    </source>
</reference>
<dbReference type="EMBL" id="JAENRR010000082">
    <property type="protein sequence ID" value="MBK3519661.1"/>
    <property type="molecule type" value="Genomic_DNA"/>
</dbReference>